<organism evidence="2 3">
    <name type="scientific">Tardiphaga robiniae</name>
    <dbReference type="NCBI Taxonomy" id="943830"/>
    <lineage>
        <taxon>Bacteria</taxon>
        <taxon>Pseudomonadati</taxon>
        <taxon>Pseudomonadota</taxon>
        <taxon>Alphaproteobacteria</taxon>
        <taxon>Hyphomicrobiales</taxon>
        <taxon>Nitrobacteraceae</taxon>
        <taxon>Tardiphaga</taxon>
    </lineage>
</organism>
<feature type="compositionally biased region" description="Basic and acidic residues" evidence="1">
    <location>
        <begin position="146"/>
        <end position="157"/>
    </location>
</feature>
<protein>
    <submittedName>
        <fullName evidence="2">DUF5343 domain-containing protein</fullName>
    </submittedName>
</protein>
<accession>A0A7G6TVH1</accession>
<reference evidence="3" key="1">
    <citation type="journal article" date="2020" name="Mol. Plant Microbe">
        <title>Rhizobial microsymbionts of the narrowly endemic Oxytropis species growing in Kamchatka are characterized by significant genetic diversity and possess a set of genes that are associated with T3SS and T6SS secretion systems and can affect the development of symbiosis.</title>
        <authorList>
            <person name="Safronova V."/>
            <person name="Guro P."/>
            <person name="Sazanova A."/>
            <person name="Kuznetsova I."/>
            <person name="Belimov A."/>
            <person name="Yakubov V."/>
            <person name="Chirak E."/>
            <person name="Afonin A."/>
            <person name="Gogolev Y."/>
            <person name="Andronov E."/>
            <person name="Tikhonovich I."/>
        </authorList>
    </citation>
    <scope>NUCLEOTIDE SEQUENCE [LARGE SCALE GENOMIC DNA]</scope>
    <source>
        <strain evidence="3">581</strain>
    </source>
</reference>
<proteinExistence type="predicted"/>
<dbReference type="KEGG" id="trb:HB776_05530"/>
<dbReference type="InterPro" id="IPR035235">
    <property type="entry name" value="DUF5343"/>
</dbReference>
<dbReference type="RefSeq" id="WP_184515868.1">
    <property type="nucleotide sequence ID" value="NZ_CP050292.1"/>
</dbReference>
<evidence type="ECO:0000313" key="2">
    <source>
        <dbReference type="EMBL" id="QND70753.1"/>
    </source>
</evidence>
<evidence type="ECO:0000313" key="3">
    <source>
        <dbReference type="Proteomes" id="UP000515291"/>
    </source>
</evidence>
<dbReference type="Pfam" id="PF17278">
    <property type="entry name" value="DUF5343"/>
    <property type="match status" value="1"/>
</dbReference>
<gene>
    <name evidence="2" type="ORF">HB776_05530</name>
</gene>
<evidence type="ECO:0000256" key="1">
    <source>
        <dbReference type="SAM" id="MobiDB-lite"/>
    </source>
</evidence>
<sequence>MPVQLPYLSSYKNVPVLFQKIGSAKVPESFTHAFLQNTIGLKNTADRPLIPFLRSLGFIDSSNKPTADYNLLKGSEEARRAAIAAGIRKAYGSLFDSDEKAWEYSGEKLRSLISQVAGTDEEMTARIANTFAAVARLGDFKVAIPKEDKMDPPKEKAEEEDDNHSTVTRKIKGLRTEFHYNIQVVLPSNGTEDVYLNIFNAIRKTFQ</sequence>
<name>A0A7G6TVH1_9BRAD</name>
<dbReference type="EMBL" id="CP050292">
    <property type="protein sequence ID" value="QND70753.1"/>
    <property type="molecule type" value="Genomic_DNA"/>
</dbReference>
<dbReference type="AlphaFoldDB" id="A0A7G6TVH1"/>
<dbReference type="Proteomes" id="UP000515291">
    <property type="component" value="Chromosome"/>
</dbReference>
<feature type="region of interest" description="Disordered" evidence="1">
    <location>
        <begin position="146"/>
        <end position="166"/>
    </location>
</feature>